<dbReference type="EMBL" id="AP021876">
    <property type="protein sequence ID" value="BBO81781.1"/>
    <property type="molecule type" value="Genomic_DNA"/>
</dbReference>
<evidence type="ECO:0000313" key="6">
    <source>
        <dbReference type="Proteomes" id="UP000425960"/>
    </source>
</evidence>
<dbReference type="Pfam" id="PF12531">
    <property type="entry name" value="DUF3731"/>
    <property type="match status" value="1"/>
</dbReference>
<protein>
    <submittedName>
        <fullName evidence="5">Heat-shock protein</fullName>
    </submittedName>
</protein>
<sequence>MFPMPSMPSSPVEDARDDGPTTSVIGIDLGTTNSAIAYVNPDAATDAHTRIGIFDVPQLTGLGEFSRLPVLPSFLYLPGPYDIDPASIRHPWPTAEDRFAGALARDHGAQVPARLVSSAKSWLCHGKVDRHGRILPWGAPQEVAKVSPVEASAAYLTHLRNAWNHAWGDEEEHFLENQQVILTVPASFDEVARELTLEAAGMAGLKDVILLEEPLAAFYSWLMRHEDDWQTVVQPGELILICDVGGGTTDLTLITLNAVDGGSPRFERIAVGDHLILGGDNVDLALARKVEAHWHGSAGGLDTDRWKALCHQCRQAKERILSGQAEGHRVTLTGTGSRLIGGTLAADLDREAVEAIVLEGFFPLTDPAEAPPKAQRAAITEFGLPYESEPAITRHLHRFLMQHATDVAEAVGKPVPLPDRVLFNGGALKPEIIQNRIVDNLVHAFGGNGAKRPHILENPNHDTAVALGATYYGLVKIGRGVRVGSGSPRAYYLGVGRTEQTAAPSSKEAICLIERGLEEGSPIDLGKRPFMVLANQPVQFELFSSSYRSGDATGDVIGVDDSLTALPPLQTVIQYGKKGLKTKLPVRIEGHYTELGTLSLWCRSETSQHRWQLQFQLRDTAGVANVREQTVLDQALVQEAREAIIHAFQNSAQEPLNGLVKRICGIADLPRDDWPLSFIRELSDTILSQTAARSRSAVHEARWMNLLGFCLRPGFGDAMDEQRVKQVWRLFNPGAVHPKQVQVKSEWWIMWRRIAGGLNPGQQRQLSQALGTLLQPGKNGKIKLPLQQQLELWMAVGNLERLYVKDKVKWGGILLSQMQTGAARHQLVWALSRLSARELLYGPVDRVIPAQTVSMWIDALLGKNWDASKMLVGALVRMARKTGDRTRDLGPDVIRRIIDWLPDGSDGNDARRFLEDVIPMEQQEEQAVFGESLPAGLLFHESQ</sequence>
<dbReference type="PRINTS" id="PR00301">
    <property type="entry name" value="HEATSHOCK70"/>
</dbReference>
<dbReference type="GO" id="GO:0140662">
    <property type="term" value="F:ATP-dependent protein folding chaperone"/>
    <property type="evidence" value="ECO:0007669"/>
    <property type="project" value="InterPro"/>
</dbReference>
<gene>
    <name evidence="5" type="ORF">DSCO28_23470</name>
</gene>
<dbReference type="AlphaFoldDB" id="A0A5K7ZLG0"/>
<dbReference type="CDD" id="cd10170">
    <property type="entry name" value="ASKHA_NBD_HSP70"/>
    <property type="match status" value="1"/>
</dbReference>
<evidence type="ECO:0000256" key="2">
    <source>
        <dbReference type="ARBA" id="ARBA00022741"/>
    </source>
</evidence>
<keyword evidence="3" id="KW-0067">ATP-binding</keyword>
<dbReference type="Pfam" id="PF00012">
    <property type="entry name" value="HSP70"/>
    <property type="match status" value="1"/>
</dbReference>
<name>A0A5K7ZLG0_9BACT</name>
<evidence type="ECO:0000256" key="4">
    <source>
        <dbReference type="SAM" id="MobiDB-lite"/>
    </source>
</evidence>
<evidence type="ECO:0000256" key="1">
    <source>
        <dbReference type="ARBA" id="ARBA00007381"/>
    </source>
</evidence>
<dbReference type="InterPro" id="IPR021030">
    <property type="entry name" value="DUF3731"/>
</dbReference>
<dbReference type="SUPFAM" id="SSF53067">
    <property type="entry name" value="Actin-like ATPase domain"/>
    <property type="match status" value="2"/>
</dbReference>
<keyword evidence="2" id="KW-0547">Nucleotide-binding</keyword>
<dbReference type="Gene3D" id="3.30.420.40">
    <property type="match status" value="2"/>
</dbReference>
<dbReference type="KEGG" id="dov:DSCO28_23470"/>
<evidence type="ECO:0000313" key="5">
    <source>
        <dbReference type="EMBL" id="BBO81781.1"/>
    </source>
</evidence>
<feature type="region of interest" description="Disordered" evidence="4">
    <location>
        <begin position="1"/>
        <end position="23"/>
    </location>
</feature>
<accession>A0A5K7ZLG0</accession>
<dbReference type="PROSITE" id="PS00297">
    <property type="entry name" value="HSP70_1"/>
    <property type="match status" value="1"/>
</dbReference>
<dbReference type="InterPro" id="IPR018181">
    <property type="entry name" value="Heat_shock_70_CS"/>
</dbReference>
<organism evidence="5 6">
    <name type="scientific">Desulfosarcina ovata subsp. sediminis</name>
    <dbReference type="NCBI Taxonomy" id="885957"/>
    <lineage>
        <taxon>Bacteria</taxon>
        <taxon>Pseudomonadati</taxon>
        <taxon>Thermodesulfobacteriota</taxon>
        <taxon>Desulfobacteria</taxon>
        <taxon>Desulfobacterales</taxon>
        <taxon>Desulfosarcinaceae</taxon>
        <taxon>Desulfosarcina</taxon>
    </lineage>
</organism>
<dbReference type="InterPro" id="IPR013126">
    <property type="entry name" value="Hsp_70_fam"/>
</dbReference>
<comment type="similarity">
    <text evidence="1">Belongs to the heat shock protein 70 family.</text>
</comment>
<dbReference type="PANTHER" id="PTHR42749:SF1">
    <property type="entry name" value="CELL SHAPE-DETERMINING PROTEIN MREB"/>
    <property type="match status" value="1"/>
</dbReference>
<dbReference type="InterPro" id="IPR043129">
    <property type="entry name" value="ATPase_NBD"/>
</dbReference>
<dbReference type="PANTHER" id="PTHR42749">
    <property type="entry name" value="CELL SHAPE-DETERMINING PROTEIN MREB"/>
    <property type="match status" value="1"/>
</dbReference>
<dbReference type="Proteomes" id="UP000425960">
    <property type="component" value="Chromosome"/>
</dbReference>
<evidence type="ECO:0000256" key="3">
    <source>
        <dbReference type="ARBA" id="ARBA00022840"/>
    </source>
</evidence>
<dbReference type="GO" id="GO:0005524">
    <property type="term" value="F:ATP binding"/>
    <property type="evidence" value="ECO:0007669"/>
    <property type="project" value="UniProtKB-KW"/>
</dbReference>
<reference evidence="5 6" key="1">
    <citation type="submission" date="2019-11" db="EMBL/GenBank/DDBJ databases">
        <title>Comparative genomics of hydrocarbon-degrading Desulfosarcina strains.</title>
        <authorList>
            <person name="Watanabe M."/>
            <person name="Kojima H."/>
            <person name="Fukui M."/>
        </authorList>
    </citation>
    <scope>NUCLEOTIDE SEQUENCE [LARGE SCALE GENOMIC DNA]</scope>
    <source>
        <strain evidence="5 6">28bB2T</strain>
    </source>
</reference>
<proteinExistence type="inferred from homology"/>